<evidence type="ECO:0000256" key="5">
    <source>
        <dbReference type="ARBA" id="ARBA00022692"/>
    </source>
</evidence>
<reference evidence="11 12" key="1">
    <citation type="submission" date="2019-06" db="EMBL/GenBank/DDBJ databases">
        <title>Draft genome sequence of Miniimonas arenae KCTC 19750T isolated from sea sand.</title>
        <authorList>
            <person name="Park S.-J."/>
        </authorList>
    </citation>
    <scope>NUCLEOTIDE SEQUENCE [LARGE SCALE GENOMIC DNA]</scope>
    <source>
        <strain evidence="11 12">KCTC 19750</strain>
    </source>
</reference>
<dbReference type="GO" id="GO:0022857">
    <property type="term" value="F:transmembrane transporter activity"/>
    <property type="evidence" value="ECO:0007669"/>
    <property type="project" value="InterPro"/>
</dbReference>
<dbReference type="InterPro" id="IPR000515">
    <property type="entry name" value="MetI-like"/>
</dbReference>
<dbReference type="PROSITE" id="PS50928">
    <property type="entry name" value="ABC_TM1"/>
    <property type="match status" value="1"/>
</dbReference>
<dbReference type="GO" id="GO:0043190">
    <property type="term" value="C:ATP-binding cassette (ABC) transporter complex"/>
    <property type="evidence" value="ECO:0007669"/>
    <property type="project" value="InterPro"/>
</dbReference>
<organism evidence="11 12">
    <name type="scientific">Miniimonas arenae</name>
    <dbReference type="NCBI Taxonomy" id="676201"/>
    <lineage>
        <taxon>Bacteria</taxon>
        <taxon>Bacillati</taxon>
        <taxon>Actinomycetota</taxon>
        <taxon>Actinomycetes</taxon>
        <taxon>Micrococcales</taxon>
        <taxon>Beutenbergiaceae</taxon>
        <taxon>Miniimonas</taxon>
    </lineage>
</organism>
<dbReference type="GO" id="GO:0006865">
    <property type="term" value="P:amino acid transport"/>
    <property type="evidence" value="ECO:0007669"/>
    <property type="project" value="UniProtKB-KW"/>
</dbReference>
<evidence type="ECO:0000313" key="11">
    <source>
        <dbReference type="EMBL" id="TNU73577.1"/>
    </source>
</evidence>
<keyword evidence="4" id="KW-1003">Cell membrane</keyword>
<dbReference type="RefSeq" id="WP_108719438.1">
    <property type="nucleotide sequence ID" value="NZ_DAMDJA010000459.1"/>
</dbReference>
<evidence type="ECO:0000256" key="9">
    <source>
        <dbReference type="RuleBase" id="RU363032"/>
    </source>
</evidence>
<dbReference type="EMBL" id="VENP01000040">
    <property type="protein sequence ID" value="TNU73577.1"/>
    <property type="molecule type" value="Genomic_DNA"/>
</dbReference>
<keyword evidence="7 9" id="KW-1133">Transmembrane helix</keyword>
<dbReference type="InterPro" id="IPR035906">
    <property type="entry name" value="MetI-like_sf"/>
</dbReference>
<dbReference type="CDD" id="cd06261">
    <property type="entry name" value="TM_PBP2"/>
    <property type="match status" value="1"/>
</dbReference>
<dbReference type="NCBIfam" id="TIGR01726">
    <property type="entry name" value="HEQRo_perm_3TM"/>
    <property type="match status" value="1"/>
</dbReference>
<gene>
    <name evidence="11" type="ORF">FH969_10665</name>
</gene>
<comment type="subcellular location">
    <subcellularLocation>
        <location evidence="1 9">Cell membrane</location>
        <topology evidence="1 9">Multi-pass membrane protein</topology>
    </subcellularLocation>
</comment>
<feature type="transmembrane region" description="Helical" evidence="9">
    <location>
        <begin position="12"/>
        <end position="40"/>
    </location>
</feature>
<proteinExistence type="inferred from homology"/>
<dbReference type="PANTHER" id="PTHR30614:SF37">
    <property type="entry name" value="AMINO-ACID ABC TRANSPORTER PERMEASE PROTEIN YHDX-RELATED"/>
    <property type="match status" value="1"/>
</dbReference>
<keyword evidence="12" id="KW-1185">Reference proteome</keyword>
<dbReference type="InterPro" id="IPR010065">
    <property type="entry name" value="AA_ABC_transptr_permease_3TM"/>
</dbReference>
<evidence type="ECO:0000256" key="3">
    <source>
        <dbReference type="ARBA" id="ARBA00022448"/>
    </source>
</evidence>
<evidence type="ECO:0000256" key="2">
    <source>
        <dbReference type="ARBA" id="ARBA00010072"/>
    </source>
</evidence>
<evidence type="ECO:0000256" key="7">
    <source>
        <dbReference type="ARBA" id="ARBA00022989"/>
    </source>
</evidence>
<feature type="transmembrane region" description="Helical" evidence="9">
    <location>
        <begin position="84"/>
        <end position="101"/>
    </location>
</feature>
<feature type="domain" description="ABC transmembrane type-1" evidence="10">
    <location>
        <begin position="16"/>
        <end position="204"/>
    </location>
</feature>
<keyword evidence="8 9" id="KW-0472">Membrane</keyword>
<dbReference type="PANTHER" id="PTHR30614">
    <property type="entry name" value="MEMBRANE COMPONENT OF AMINO ACID ABC TRANSPORTER"/>
    <property type="match status" value="1"/>
</dbReference>
<dbReference type="Proteomes" id="UP000313849">
    <property type="component" value="Unassembled WGS sequence"/>
</dbReference>
<evidence type="ECO:0000256" key="1">
    <source>
        <dbReference type="ARBA" id="ARBA00004651"/>
    </source>
</evidence>
<evidence type="ECO:0000259" key="10">
    <source>
        <dbReference type="PROSITE" id="PS50928"/>
    </source>
</evidence>
<feature type="transmembrane region" description="Helical" evidence="9">
    <location>
        <begin position="61"/>
        <end position="78"/>
    </location>
</feature>
<dbReference type="InterPro" id="IPR043429">
    <property type="entry name" value="ArtM/GltK/GlnP/TcyL/YhdX-like"/>
</dbReference>
<sequence>MDVLLRDYSDDFLAGLWLTLQLTGIGFVGAFVVGTVLAVFRISPIPPLRVAGTLYVELFRNVPLVTLLILVVYGLPYAGLNLGFYWSVILSIVAVGAAFACETLRSGINAVSTGQVEAARALGLTFAGICRELVVPQALRTVIGPIVTLFIGILLSSSLAAVVGMRELTATVAYINNREALGLTTFAVAAAIYVALSLGAAGFGSVLERRLRVLR</sequence>
<dbReference type="SUPFAM" id="SSF161098">
    <property type="entry name" value="MetI-like"/>
    <property type="match status" value="1"/>
</dbReference>
<accession>A0A5C5BBK4</accession>
<dbReference type="AlphaFoldDB" id="A0A5C5BBK4"/>
<keyword evidence="3 9" id="KW-0813">Transport</keyword>
<evidence type="ECO:0000256" key="4">
    <source>
        <dbReference type="ARBA" id="ARBA00022475"/>
    </source>
</evidence>
<evidence type="ECO:0000256" key="8">
    <source>
        <dbReference type="ARBA" id="ARBA00023136"/>
    </source>
</evidence>
<dbReference type="Pfam" id="PF00528">
    <property type="entry name" value="BPD_transp_1"/>
    <property type="match status" value="1"/>
</dbReference>
<protein>
    <submittedName>
        <fullName evidence="11">Amino acid ABC transporter permease</fullName>
    </submittedName>
</protein>
<name>A0A5C5BBK4_9MICO</name>
<comment type="similarity">
    <text evidence="2">Belongs to the binding-protein-dependent transport system permease family. HisMQ subfamily.</text>
</comment>
<keyword evidence="5 9" id="KW-0812">Transmembrane</keyword>
<comment type="caution">
    <text evidence="11">The sequence shown here is derived from an EMBL/GenBank/DDBJ whole genome shotgun (WGS) entry which is preliminary data.</text>
</comment>
<evidence type="ECO:0000256" key="6">
    <source>
        <dbReference type="ARBA" id="ARBA00022970"/>
    </source>
</evidence>
<evidence type="ECO:0000313" key="12">
    <source>
        <dbReference type="Proteomes" id="UP000313849"/>
    </source>
</evidence>
<dbReference type="Gene3D" id="1.10.3720.10">
    <property type="entry name" value="MetI-like"/>
    <property type="match status" value="1"/>
</dbReference>
<feature type="transmembrane region" description="Helical" evidence="9">
    <location>
        <begin position="183"/>
        <end position="207"/>
    </location>
</feature>
<feature type="transmembrane region" description="Helical" evidence="9">
    <location>
        <begin position="141"/>
        <end position="163"/>
    </location>
</feature>
<keyword evidence="6" id="KW-0029">Amino-acid transport</keyword>
<dbReference type="OrthoDB" id="3181282at2"/>